<dbReference type="EMBL" id="BPLR01017074">
    <property type="protein sequence ID" value="GIY88542.1"/>
    <property type="molecule type" value="Genomic_DNA"/>
</dbReference>
<comment type="caution">
    <text evidence="1">The sequence shown here is derived from an EMBL/GenBank/DDBJ whole genome shotgun (WGS) entry which is preliminary data.</text>
</comment>
<evidence type="ECO:0000313" key="1">
    <source>
        <dbReference type="EMBL" id="GIY88542.1"/>
    </source>
</evidence>
<dbReference type="Proteomes" id="UP001054945">
    <property type="component" value="Unassembled WGS sequence"/>
</dbReference>
<dbReference type="AlphaFoldDB" id="A0AAV4X0B2"/>
<gene>
    <name evidence="1" type="ORF">CEXT_234051</name>
</gene>
<evidence type="ECO:0000313" key="2">
    <source>
        <dbReference type="Proteomes" id="UP001054945"/>
    </source>
</evidence>
<name>A0AAV4X0B2_CAEEX</name>
<protein>
    <submittedName>
        <fullName evidence="1">Uncharacterized protein</fullName>
    </submittedName>
</protein>
<organism evidence="1 2">
    <name type="scientific">Caerostris extrusa</name>
    <name type="common">Bark spider</name>
    <name type="synonym">Caerostris bankana</name>
    <dbReference type="NCBI Taxonomy" id="172846"/>
    <lineage>
        <taxon>Eukaryota</taxon>
        <taxon>Metazoa</taxon>
        <taxon>Ecdysozoa</taxon>
        <taxon>Arthropoda</taxon>
        <taxon>Chelicerata</taxon>
        <taxon>Arachnida</taxon>
        <taxon>Araneae</taxon>
        <taxon>Araneomorphae</taxon>
        <taxon>Entelegynae</taxon>
        <taxon>Araneoidea</taxon>
        <taxon>Araneidae</taxon>
        <taxon>Caerostris</taxon>
    </lineage>
</organism>
<reference evidence="1 2" key="1">
    <citation type="submission" date="2021-06" db="EMBL/GenBank/DDBJ databases">
        <title>Caerostris extrusa draft genome.</title>
        <authorList>
            <person name="Kono N."/>
            <person name="Arakawa K."/>
        </authorList>
    </citation>
    <scope>NUCLEOTIDE SEQUENCE [LARGE SCALE GENOMIC DNA]</scope>
</reference>
<accession>A0AAV4X0B2</accession>
<proteinExistence type="predicted"/>
<sequence>MDNVLEFLTKGVEFEIRPLIGLEKEENRSLNPQMLLLTFILAPNQTKARDKSSIPLMECAAITALKKDS</sequence>
<keyword evidence="2" id="KW-1185">Reference proteome</keyword>